<dbReference type="Proteomes" id="UP000556436">
    <property type="component" value="Unassembled WGS sequence"/>
</dbReference>
<dbReference type="AlphaFoldDB" id="A0A7W7LFN3"/>
<feature type="compositionally biased region" description="Low complexity" evidence="1">
    <location>
        <begin position="89"/>
        <end position="101"/>
    </location>
</feature>
<dbReference type="EMBL" id="JACHJG010000012">
    <property type="protein sequence ID" value="MBB4889154.1"/>
    <property type="molecule type" value="Genomic_DNA"/>
</dbReference>
<evidence type="ECO:0000256" key="1">
    <source>
        <dbReference type="SAM" id="MobiDB-lite"/>
    </source>
</evidence>
<reference evidence="2 3" key="1">
    <citation type="submission" date="2020-08" db="EMBL/GenBank/DDBJ databases">
        <title>Genomic Encyclopedia of Type Strains, Phase III (KMG-III): the genomes of soil and plant-associated and newly described type strains.</title>
        <authorList>
            <person name="Whitman W."/>
        </authorList>
    </citation>
    <scope>NUCLEOTIDE SEQUENCE [LARGE SCALE GENOMIC DNA]</scope>
    <source>
        <strain evidence="2 3">CECT 3265</strain>
    </source>
</reference>
<comment type="caution">
    <text evidence="2">The sequence shown here is derived from an EMBL/GenBank/DDBJ whole genome shotgun (WGS) entry which is preliminary data.</text>
</comment>
<gene>
    <name evidence="2" type="ORF">FHS38_005229</name>
</gene>
<proteinExistence type="predicted"/>
<accession>A0A7W7LFN3</accession>
<evidence type="ECO:0000313" key="3">
    <source>
        <dbReference type="Proteomes" id="UP000556436"/>
    </source>
</evidence>
<protein>
    <submittedName>
        <fullName evidence="2">Uncharacterized protein</fullName>
    </submittedName>
</protein>
<organism evidence="2 3">
    <name type="scientific">Streptomyces netropsis</name>
    <name type="common">Streptoverticillium netropsis</name>
    <dbReference type="NCBI Taxonomy" id="55404"/>
    <lineage>
        <taxon>Bacteria</taxon>
        <taxon>Bacillati</taxon>
        <taxon>Actinomycetota</taxon>
        <taxon>Actinomycetes</taxon>
        <taxon>Kitasatosporales</taxon>
        <taxon>Streptomycetaceae</taxon>
        <taxon>Streptomyces</taxon>
    </lineage>
</organism>
<sequence>MEEASGLRDMTPADFRSAVEEGTEVSASSMRQMLDLFTGKRVKALVHNQQTSASGEQYRSRAMANAVPAVTRRTESPYSAAPQQHPSSTAAAPQPTEQAPPRLGHMFWTSGTTTPK</sequence>
<dbReference type="RefSeq" id="WP_184737372.1">
    <property type="nucleotide sequence ID" value="NZ_BMRW01000002.1"/>
</dbReference>
<feature type="region of interest" description="Disordered" evidence="1">
    <location>
        <begin position="50"/>
        <end position="116"/>
    </location>
</feature>
<keyword evidence="3" id="KW-1185">Reference proteome</keyword>
<feature type="region of interest" description="Disordered" evidence="1">
    <location>
        <begin position="1"/>
        <end position="27"/>
    </location>
</feature>
<evidence type="ECO:0000313" key="2">
    <source>
        <dbReference type="EMBL" id="MBB4889154.1"/>
    </source>
</evidence>
<name>A0A7W7LFN3_STRNE</name>